<accession>A0A7W6F1B9</accession>
<evidence type="ECO:0000313" key="2">
    <source>
        <dbReference type="Proteomes" id="UP000532936"/>
    </source>
</evidence>
<comment type="caution">
    <text evidence="1">The sequence shown here is derived from an EMBL/GenBank/DDBJ whole genome shotgun (WGS) entry which is preliminary data.</text>
</comment>
<gene>
    <name evidence="1" type="ORF">GGR11_003269</name>
</gene>
<dbReference type="PANTHER" id="PTHR33973">
    <property type="entry name" value="OS07G0153300 PROTEIN"/>
    <property type="match status" value="1"/>
</dbReference>
<dbReference type="EMBL" id="JACIDA010000004">
    <property type="protein sequence ID" value="MBB3873703.1"/>
    <property type="molecule type" value="Genomic_DNA"/>
</dbReference>
<evidence type="ECO:0008006" key="3">
    <source>
        <dbReference type="Google" id="ProtNLM"/>
    </source>
</evidence>
<proteinExistence type="predicted"/>
<dbReference type="InterPro" id="IPR010775">
    <property type="entry name" value="DUF1365"/>
</dbReference>
<dbReference type="Pfam" id="PF07103">
    <property type="entry name" value="DUF1365"/>
    <property type="match status" value="1"/>
</dbReference>
<evidence type="ECO:0000313" key="1">
    <source>
        <dbReference type="EMBL" id="MBB3873703.1"/>
    </source>
</evidence>
<sequence>MTDSALYVGRVFHARLRPTPHRLNYRVFWLMLDLAEIDALDARLKTFSRNRFNLLSFHDQDHGDSSERPLRAQIEARLAEVGVDVGRGAIRLLTMPRVFGFVFNPISLYYCHHEDGRLAAMVYEVTSTFGERRSYVLPVLAADAQAGRFRQQTDKRLYVSPFMDMGMSYDFKGQTPGETLGLAINGSDSEGLLIATSMNGARRAMSDRALTAAALSMPLLTLKVVAAIHWEALKLWLKRVPLTRKPAPSQDVLDLRHRG</sequence>
<name>A0A7W6F1B9_9CAUL</name>
<reference evidence="1 2" key="1">
    <citation type="submission" date="2020-08" db="EMBL/GenBank/DDBJ databases">
        <title>Genomic Encyclopedia of Type Strains, Phase IV (KMG-IV): sequencing the most valuable type-strain genomes for metagenomic binning, comparative biology and taxonomic classification.</title>
        <authorList>
            <person name="Goeker M."/>
        </authorList>
    </citation>
    <scope>NUCLEOTIDE SEQUENCE [LARGE SCALE GENOMIC DNA]</scope>
    <source>
        <strain evidence="1 2">DSM 14878</strain>
    </source>
</reference>
<dbReference type="Proteomes" id="UP000532936">
    <property type="component" value="Unassembled WGS sequence"/>
</dbReference>
<organism evidence="1 2">
    <name type="scientific">Brevundimonas mediterranea</name>
    <dbReference type="NCBI Taxonomy" id="74329"/>
    <lineage>
        <taxon>Bacteria</taxon>
        <taxon>Pseudomonadati</taxon>
        <taxon>Pseudomonadota</taxon>
        <taxon>Alphaproteobacteria</taxon>
        <taxon>Caulobacterales</taxon>
        <taxon>Caulobacteraceae</taxon>
        <taxon>Brevundimonas</taxon>
    </lineage>
</organism>
<dbReference type="AlphaFoldDB" id="A0A7W6F1B9"/>
<protein>
    <recommendedName>
        <fullName evidence="3">DUF1365 domain-containing protein</fullName>
    </recommendedName>
</protein>
<dbReference type="RefSeq" id="WP_183198729.1">
    <property type="nucleotide sequence ID" value="NZ_JACIDA010000004.1"/>
</dbReference>
<dbReference type="PANTHER" id="PTHR33973:SF4">
    <property type="entry name" value="OS07G0153300 PROTEIN"/>
    <property type="match status" value="1"/>
</dbReference>